<feature type="domain" description="GST C-terminal" evidence="3">
    <location>
        <begin position="90"/>
        <end position="211"/>
    </location>
</feature>
<feature type="domain" description="GST N-terminal" evidence="2">
    <location>
        <begin position="8"/>
        <end position="87"/>
    </location>
</feature>
<sequence>MGIVISTFEWVPPFAQGNVKDMRPRWALAEAGLEYEVHPLKPGEADGADYRRWQPFGQVPAYRDDTVALFESGAILLHIAQLSDVLRPRDTQEAADVTSWVFSALSTVEPRVEGMILPKLFNAGEAWVAGWTSHAERLVELRLKSLSAHLEGRDWLAGRFSVADIVMVTVLRGLRNEPVLARYPVVAAYLQRGLARPGFEAAMAAQIETFAAHAPA</sequence>
<dbReference type="PANTHER" id="PTHR44051:SF8">
    <property type="entry name" value="GLUTATHIONE S-TRANSFERASE GSTA"/>
    <property type="match status" value="1"/>
</dbReference>
<dbReference type="SFLD" id="SFLDS00019">
    <property type="entry name" value="Glutathione_Transferase_(cytos"/>
    <property type="match status" value="1"/>
</dbReference>
<dbReference type="PANTHER" id="PTHR44051">
    <property type="entry name" value="GLUTATHIONE S-TRANSFERASE-RELATED"/>
    <property type="match status" value="1"/>
</dbReference>
<dbReference type="InterPro" id="IPR004045">
    <property type="entry name" value="Glutathione_S-Trfase_N"/>
</dbReference>
<dbReference type="Pfam" id="PF02798">
    <property type="entry name" value="GST_N"/>
    <property type="match status" value="1"/>
</dbReference>
<dbReference type="SUPFAM" id="SSF47616">
    <property type="entry name" value="GST C-terminal domain-like"/>
    <property type="match status" value="1"/>
</dbReference>
<comment type="caution">
    <text evidence="4">The sequence shown here is derived from an EMBL/GenBank/DDBJ whole genome shotgun (WGS) entry which is preliminary data.</text>
</comment>
<dbReference type="InterPro" id="IPR040079">
    <property type="entry name" value="Glutathione_S-Trfase"/>
</dbReference>
<evidence type="ECO:0000259" key="3">
    <source>
        <dbReference type="PROSITE" id="PS50405"/>
    </source>
</evidence>
<dbReference type="Proteomes" id="UP000231259">
    <property type="component" value="Unassembled WGS sequence"/>
</dbReference>
<dbReference type="RefSeq" id="WP_099910858.1">
    <property type="nucleotide sequence ID" value="NZ_AWWI01000064.1"/>
</dbReference>
<dbReference type="SFLD" id="SFLDG00358">
    <property type="entry name" value="Main_(cytGST)"/>
    <property type="match status" value="1"/>
</dbReference>
<organism evidence="4 5">
    <name type="scientific">Puniceibacterium antarcticum</name>
    <dbReference type="NCBI Taxonomy" id="1206336"/>
    <lineage>
        <taxon>Bacteria</taxon>
        <taxon>Pseudomonadati</taxon>
        <taxon>Pseudomonadota</taxon>
        <taxon>Alphaproteobacteria</taxon>
        <taxon>Rhodobacterales</taxon>
        <taxon>Paracoccaceae</taxon>
        <taxon>Puniceibacterium</taxon>
    </lineage>
</organism>
<dbReference type="InterPro" id="IPR036282">
    <property type="entry name" value="Glutathione-S-Trfase_C_sf"/>
</dbReference>
<dbReference type="Gene3D" id="3.40.30.10">
    <property type="entry name" value="Glutaredoxin"/>
    <property type="match status" value="1"/>
</dbReference>
<dbReference type="CDD" id="cd03046">
    <property type="entry name" value="GST_N_GTT1_like"/>
    <property type="match status" value="1"/>
</dbReference>
<dbReference type="InterPro" id="IPR036249">
    <property type="entry name" value="Thioredoxin-like_sf"/>
</dbReference>
<dbReference type="InterPro" id="IPR010987">
    <property type="entry name" value="Glutathione-S-Trfase_C-like"/>
</dbReference>
<dbReference type="OrthoDB" id="9811242at2"/>
<evidence type="ECO:0000259" key="2">
    <source>
        <dbReference type="PROSITE" id="PS50404"/>
    </source>
</evidence>
<accession>A0A2G8RFK1</accession>
<dbReference type="EMBL" id="AWWI01000064">
    <property type="protein sequence ID" value="PIL20364.1"/>
    <property type="molecule type" value="Genomic_DNA"/>
</dbReference>
<dbReference type="AlphaFoldDB" id="A0A2G8RFK1"/>
<evidence type="ECO:0000256" key="1">
    <source>
        <dbReference type="RuleBase" id="RU003494"/>
    </source>
</evidence>
<evidence type="ECO:0000313" key="4">
    <source>
        <dbReference type="EMBL" id="PIL20364.1"/>
    </source>
</evidence>
<dbReference type="SUPFAM" id="SSF52833">
    <property type="entry name" value="Thioredoxin-like"/>
    <property type="match status" value="1"/>
</dbReference>
<evidence type="ECO:0000313" key="5">
    <source>
        <dbReference type="Proteomes" id="UP000231259"/>
    </source>
</evidence>
<gene>
    <name evidence="4" type="ORF">P775_10465</name>
</gene>
<protein>
    <recommendedName>
        <fullName evidence="6">Glutathione S-transferase</fullName>
    </recommendedName>
</protein>
<dbReference type="InterPro" id="IPR004046">
    <property type="entry name" value="GST_C"/>
</dbReference>
<dbReference type="Pfam" id="PF00043">
    <property type="entry name" value="GST_C"/>
    <property type="match status" value="1"/>
</dbReference>
<dbReference type="Gene3D" id="1.20.1050.10">
    <property type="match status" value="1"/>
</dbReference>
<keyword evidence="5" id="KW-1185">Reference proteome</keyword>
<evidence type="ECO:0008006" key="6">
    <source>
        <dbReference type="Google" id="ProtNLM"/>
    </source>
</evidence>
<proteinExistence type="inferred from homology"/>
<dbReference type="PROSITE" id="PS50404">
    <property type="entry name" value="GST_NTER"/>
    <property type="match status" value="1"/>
</dbReference>
<dbReference type="PROSITE" id="PS50405">
    <property type="entry name" value="GST_CTER"/>
    <property type="match status" value="1"/>
</dbReference>
<reference evidence="4 5" key="1">
    <citation type="submission" date="2013-09" db="EMBL/GenBank/DDBJ databases">
        <title>Genome sequencing of Phaeobacter antarcticus sp. nov. SM1211.</title>
        <authorList>
            <person name="Zhang X.-Y."/>
            <person name="Liu C."/>
            <person name="Chen X.-L."/>
            <person name="Xie B.-B."/>
            <person name="Qin Q.-L."/>
            <person name="Rong J.-C."/>
            <person name="Zhang Y.-Z."/>
        </authorList>
    </citation>
    <scope>NUCLEOTIDE SEQUENCE [LARGE SCALE GENOMIC DNA]</scope>
    <source>
        <strain evidence="4 5">SM1211</strain>
    </source>
</reference>
<comment type="similarity">
    <text evidence="1">Belongs to the GST superfamily.</text>
</comment>
<name>A0A2G8RFK1_9RHOB</name>